<dbReference type="EMBL" id="JH413820">
    <property type="protein sequence ID" value="EHL31052.1"/>
    <property type="molecule type" value="Genomic_DNA"/>
</dbReference>
<evidence type="ECO:0000313" key="2">
    <source>
        <dbReference type="EMBL" id="EHL31052.1"/>
    </source>
</evidence>
<keyword evidence="1" id="KW-0472">Membrane</keyword>
<keyword evidence="3" id="KW-1185">Reference proteome</keyword>
<gene>
    <name evidence="2" type="ORF">LDG_6960</name>
</gene>
<dbReference type="HOGENOM" id="CLU_1914425_0_0_6"/>
<protein>
    <submittedName>
        <fullName evidence="2">Putative membrane protein</fullName>
    </submittedName>
</protein>
<feature type="transmembrane region" description="Helical" evidence="1">
    <location>
        <begin position="51"/>
        <end position="74"/>
    </location>
</feature>
<reference evidence="2 3" key="1">
    <citation type="journal article" date="2011" name="BMC Genomics">
        <title>Insight into cross-talk between intra-amoebal pathogens.</title>
        <authorList>
            <person name="Gimenez G."/>
            <person name="Bertelli C."/>
            <person name="Moliner C."/>
            <person name="Robert C."/>
            <person name="Raoult D."/>
            <person name="Fournier P.E."/>
            <person name="Greub G."/>
        </authorList>
    </citation>
    <scope>NUCLEOTIDE SEQUENCE [LARGE SCALE GENOMIC DNA]</scope>
    <source>
        <strain evidence="2 3">LLAP12</strain>
    </source>
</reference>
<keyword evidence="1" id="KW-0812">Transmembrane</keyword>
<feature type="transmembrane region" description="Helical" evidence="1">
    <location>
        <begin position="7"/>
        <end position="31"/>
    </location>
</feature>
<evidence type="ECO:0000256" key="1">
    <source>
        <dbReference type="SAM" id="Phobius"/>
    </source>
</evidence>
<name>G9ENY0_9GAMM</name>
<proteinExistence type="predicted"/>
<dbReference type="STRING" id="658187.LDG_6960"/>
<accession>G9ENY0</accession>
<dbReference type="eggNOG" id="COG0628">
    <property type="taxonomic scope" value="Bacteria"/>
</dbReference>
<sequence length="132" mass="15301">MGLTVGIICLTMFIIHRFIPSMIWASIIVIATYPLYKRWRHLFGNRDNLSALLFTMLIGLLFLLPLSWLVRILVKEIQLFINFLQDINQQGGAAPEFLKNFPFVGNDLVSYWDSNIGNQEKLETSCLMCIYR</sequence>
<evidence type="ECO:0000313" key="3">
    <source>
        <dbReference type="Proteomes" id="UP000002770"/>
    </source>
</evidence>
<keyword evidence="1" id="KW-1133">Transmembrane helix</keyword>
<dbReference type="InParanoid" id="G9ENY0"/>
<dbReference type="AlphaFoldDB" id="G9ENY0"/>
<dbReference type="Proteomes" id="UP000002770">
    <property type="component" value="Unassembled WGS sequence"/>
</dbReference>
<organism evidence="2 3">
    <name type="scientific">Legionella drancourtii LLAP12</name>
    <dbReference type="NCBI Taxonomy" id="658187"/>
    <lineage>
        <taxon>Bacteria</taxon>
        <taxon>Pseudomonadati</taxon>
        <taxon>Pseudomonadota</taxon>
        <taxon>Gammaproteobacteria</taxon>
        <taxon>Legionellales</taxon>
        <taxon>Legionellaceae</taxon>
        <taxon>Legionella</taxon>
    </lineage>
</organism>